<organism evidence="1 2">
    <name type="scientific">Funneliformis geosporum</name>
    <dbReference type="NCBI Taxonomy" id="1117311"/>
    <lineage>
        <taxon>Eukaryota</taxon>
        <taxon>Fungi</taxon>
        <taxon>Fungi incertae sedis</taxon>
        <taxon>Mucoromycota</taxon>
        <taxon>Glomeromycotina</taxon>
        <taxon>Glomeromycetes</taxon>
        <taxon>Glomerales</taxon>
        <taxon>Glomeraceae</taxon>
        <taxon>Funneliformis</taxon>
    </lineage>
</organism>
<keyword evidence="2" id="KW-1185">Reference proteome</keyword>
<comment type="caution">
    <text evidence="1">The sequence shown here is derived from an EMBL/GenBank/DDBJ whole genome shotgun (WGS) entry which is preliminary data.</text>
</comment>
<reference evidence="1" key="1">
    <citation type="submission" date="2022-08" db="EMBL/GenBank/DDBJ databases">
        <authorList>
            <person name="Kallberg Y."/>
            <person name="Tangrot J."/>
            <person name="Rosling A."/>
        </authorList>
    </citation>
    <scope>NUCLEOTIDE SEQUENCE</scope>
    <source>
        <strain evidence="1">Wild A</strain>
    </source>
</reference>
<protein>
    <submittedName>
        <fullName evidence="1">16245_t:CDS:1</fullName>
    </submittedName>
</protein>
<name>A0A9W4X6T5_9GLOM</name>
<evidence type="ECO:0000313" key="1">
    <source>
        <dbReference type="EMBL" id="CAI2190732.1"/>
    </source>
</evidence>
<evidence type="ECO:0000313" key="2">
    <source>
        <dbReference type="Proteomes" id="UP001153678"/>
    </source>
</evidence>
<gene>
    <name evidence="1" type="ORF">FWILDA_LOCUS14722</name>
</gene>
<feature type="non-terminal residue" evidence="1">
    <location>
        <position position="71"/>
    </location>
</feature>
<dbReference type="EMBL" id="CAMKVN010006801">
    <property type="protein sequence ID" value="CAI2190732.1"/>
    <property type="molecule type" value="Genomic_DNA"/>
</dbReference>
<accession>A0A9W4X6T5</accession>
<dbReference type="AlphaFoldDB" id="A0A9W4X6T5"/>
<proteinExistence type="predicted"/>
<dbReference type="Proteomes" id="UP001153678">
    <property type="component" value="Unassembled WGS sequence"/>
</dbReference>
<sequence length="71" mass="7870">MTRKSAVKQKNSDFKFIPYVTPKASKKATSSTPASSFSSTSTSVLTNLDLEIVQEVFSSLPNKEMDFEVFD</sequence>